<dbReference type="GO" id="GO:0016829">
    <property type="term" value="F:lyase activity"/>
    <property type="evidence" value="ECO:0007669"/>
    <property type="project" value="UniProtKB-KW"/>
</dbReference>
<reference evidence="9 10" key="1">
    <citation type="submission" date="2018-03" db="EMBL/GenBank/DDBJ databases">
        <title>Bacillus urumqiensis sp. nov., a moderately haloalkaliphilic bacterium isolated from a salt lake.</title>
        <authorList>
            <person name="Zhao B."/>
            <person name="Liao Z."/>
        </authorList>
    </citation>
    <scope>NUCLEOTIDE SEQUENCE [LARGE SCALE GENOMIC DNA]</scope>
    <source>
        <strain evidence="9 10">BZ-SZ-XJ18</strain>
    </source>
</reference>
<dbReference type="EMBL" id="PVNS01000001">
    <property type="protein sequence ID" value="PRO67090.1"/>
    <property type="molecule type" value="Genomic_DNA"/>
</dbReference>
<dbReference type="PANTHER" id="PTHR13604:SF0">
    <property type="entry name" value="ABASIC SITE PROCESSING PROTEIN HMCES"/>
    <property type="match status" value="1"/>
</dbReference>
<evidence type="ECO:0000256" key="1">
    <source>
        <dbReference type="ARBA" id="ARBA00008136"/>
    </source>
</evidence>
<keyword evidence="7" id="KW-0456">Lyase</keyword>
<keyword evidence="6" id="KW-0238">DNA-binding</keyword>
<dbReference type="AlphaFoldDB" id="A0A2P6MLF8"/>
<dbReference type="GO" id="GO:0106300">
    <property type="term" value="P:protein-DNA covalent cross-linking repair"/>
    <property type="evidence" value="ECO:0007669"/>
    <property type="project" value="InterPro"/>
</dbReference>
<proteinExistence type="inferred from homology"/>
<name>A0A2P6MLF8_ALKUR</name>
<organism evidence="9 10">
    <name type="scientific">Alkalicoccus urumqiensis</name>
    <name type="common">Bacillus urumqiensis</name>
    <dbReference type="NCBI Taxonomy" id="1548213"/>
    <lineage>
        <taxon>Bacteria</taxon>
        <taxon>Bacillati</taxon>
        <taxon>Bacillota</taxon>
        <taxon>Bacilli</taxon>
        <taxon>Bacillales</taxon>
        <taxon>Bacillaceae</taxon>
        <taxon>Alkalicoccus</taxon>
    </lineage>
</organism>
<dbReference type="GO" id="GO:0003697">
    <property type="term" value="F:single-stranded DNA binding"/>
    <property type="evidence" value="ECO:0007669"/>
    <property type="project" value="InterPro"/>
</dbReference>
<accession>A0A2P6MLF8</accession>
<dbReference type="InterPro" id="IPR036590">
    <property type="entry name" value="SRAP-like"/>
</dbReference>
<sequence>MCGRFTLIPGAEEIAAYYGAEPAALQVPRFNAAPTQEIAAAVHDGENIRLGLLRWGLIPSFAKDSSGGAKMINARAETIDTKPSFRQLLTRRRCLIPADSFYEWKRASDGTKQPMRIQLKNRTLFSFAGLWDRWEHDGAVIQSCTIITTEANDVMAPVHHRMPVIMPKEQEAVWLDRSLQDPSTLKKLLVPYTSEDMEMYPVSRYVNKPVHDDKRCIARMEE</sequence>
<keyword evidence="5" id="KW-0190">Covalent protein-DNA linkage</keyword>
<comment type="similarity">
    <text evidence="1 8">Belongs to the SOS response-associated peptidase family.</text>
</comment>
<protein>
    <recommendedName>
        <fullName evidence="8">Abasic site processing protein</fullName>
        <ecNumber evidence="8">3.4.-.-</ecNumber>
    </recommendedName>
</protein>
<evidence type="ECO:0000256" key="4">
    <source>
        <dbReference type="ARBA" id="ARBA00022801"/>
    </source>
</evidence>
<evidence type="ECO:0000256" key="8">
    <source>
        <dbReference type="RuleBase" id="RU364100"/>
    </source>
</evidence>
<dbReference type="InterPro" id="IPR003738">
    <property type="entry name" value="SRAP"/>
</dbReference>
<keyword evidence="3" id="KW-0227">DNA damage</keyword>
<evidence type="ECO:0000256" key="3">
    <source>
        <dbReference type="ARBA" id="ARBA00022763"/>
    </source>
</evidence>
<keyword evidence="2 8" id="KW-0645">Protease</keyword>
<dbReference type="GO" id="GO:0008233">
    <property type="term" value="F:peptidase activity"/>
    <property type="evidence" value="ECO:0007669"/>
    <property type="project" value="UniProtKB-KW"/>
</dbReference>
<evidence type="ECO:0000313" key="9">
    <source>
        <dbReference type="EMBL" id="PRO67090.1"/>
    </source>
</evidence>
<gene>
    <name evidence="9" type="ORF">C6I21_00540</name>
</gene>
<evidence type="ECO:0000256" key="2">
    <source>
        <dbReference type="ARBA" id="ARBA00022670"/>
    </source>
</evidence>
<dbReference type="RefSeq" id="WP_105957476.1">
    <property type="nucleotide sequence ID" value="NZ_PVNS01000001.1"/>
</dbReference>
<dbReference type="Proteomes" id="UP000243650">
    <property type="component" value="Unassembled WGS sequence"/>
</dbReference>
<dbReference type="OrthoDB" id="9782620at2"/>
<keyword evidence="10" id="KW-1185">Reference proteome</keyword>
<evidence type="ECO:0000256" key="7">
    <source>
        <dbReference type="ARBA" id="ARBA00023239"/>
    </source>
</evidence>
<dbReference type="Pfam" id="PF02586">
    <property type="entry name" value="SRAP"/>
    <property type="match status" value="1"/>
</dbReference>
<keyword evidence="4 8" id="KW-0378">Hydrolase</keyword>
<dbReference type="Gene3D" id="3.90.1680.10">
    <property type="entry name" value="SOS response associated peptidase-like"/>
    <property type="match status" value="1"/>
</dbReference>
<dbReference type="EC" id="3.4.-.-" evidence="8"/>
<dbReference type="GO" id="GO:0006508">
    <property type="term" value="P:proteolysis"/>
    <property type="evidence" value="ECO:0007669"/>
    <property type="project" value="UniProtKB-KW"/>
</dbReference>
<evidence type="ECO:0000256" key="6">
    <source>
        <dbReference type="ARBA" id="ARBA00023125"/>
    </source>
</evidence>
<dbReference type="PANTHER" id="PTHR13604">
    <property type="entry name" value="DC12-RELATED"/>
    <property type="match status" value="1"/>
</dbReference>
<evidence type="ECO:0000313" key="10">
    <source>
        <dbReference type="Proteomes" id="UP000243650"/>
    </source>
</evidence>
<evidence type="ECO:0000256" key="5">
    <source>
        <dbReference type="ARBA" id="ARBA00023124"/>
    </source>
</evidence>
<comment type="caution">
    <text evidence="9">The sequence shown here is derived from an EMBL/GenBank/DDBJ whole genome shotgun (WGS) entry which is preliminary data.</text>
</comment>
<dbReference type="SUPFAM" id="SSF143081">
    <property type="entry name" value="BB1717-like"/>
    <property type="match status" value="1"/>
</dbReference>